<protein>
    <recommendedName>
        <fullName evidence="2">DUF2284 domain-containing protein</fullName>
    </recommendedName>
</protein>
<evidence type="ECO:0000313" key="1">
    <source>
        <dbReference type="EMBL" id="KKN18395.1"/>
    </source>
</evidence>
<gene>
    <name evidence="1" type="ORF">LCGC14_0956210</name>
</gene>
<dbReference type="Pfam" id="PF10050">
    <property type="entry name" value="DUF2284"/>
    <property type="match status" value="1"/>
</dbReference>
<dbReference type="AlphaFoldDB" id="A0A0F9NFR0"/>
<dbReference type="InterPro" id="IPR019271">
    <property type="entry name" value="DUF2284_metal-binding"/>
</dbReference>
<evidence type="ECO:0008006" key="2">
    <source>
        <dbReference type="Google" id="ProtNLM"/>
    </source>
</evidence>
<reference evidence="1" key="1">
    <citation type="journal article" date="2015" name="Nature">
        <title>Complex archaea that bridge the gap between prokaryotes and eukaryotes.</title>
        <authorList>
            <person name="Spang A."/>
            <person name="Saw J.H."/>
            <person name="Jorgensen S.L."/>
            <person name="Zaremba-Niedzwiedzka K."/>
            <person name="Martijn J."/>
            <person name="Lind A.E."/>
            <person name="van Eijk R."/>
            <person name="Schleper C."/>
            <person name="Guy L."/>
            <person name="Ettema T.J."/>
        </authorList>
    </citation>
    <scope>NUCLEOTIDE SEQUENCE</scope>
</reference>
<name>A0A0F9NFR0_9ZZZZ</name>
<proteinExistence type="predicted"/>
<accession>A0A0F9NFR0</accession>
<organism evidence="1">
    <name type="scientific">marine sediment metagenome</name>
    <dbReference type="NCBI Taxonomy" id="412755"/>
    <lineage>
        <taxon>unclassified sequences</taxon>
        <taxon>metagenomes</taxon>
        <taxon>ecological metagenomes</taxon>
    </lineage>
</organism>
<sequence>MGIDQLVEIGVKETSRDAITFTTKTQLWCQLPYPNHPKGCPNYNNKETCPPKARYKPEILDHYSNFFLIYANFNIKKQKERMLEIHPNWSQKQASCLLYWQNSVKKKLRDFINEIYRRNKKKRIYILSCGSGFNSMDFNQDLVYSMEAIGIDVLNTLRNNSIDFEVKPIEKAILTTLLCSIEPLLIEKDDLLSHA</sequence>
<comment type="caution">
    <text evidence="1">The sequence shown here is derived from an EMBL/GenBank/DDBJ whole genome shotgun (WGS) entry which is preliminary data.</text>
</comment>
<dbReference type="EMBL" id="LAZR01003432">
    <property type="protein sequence ID" value="KKN18395.1"/>
    <property type="molecule type" value="Genomic_DNA"/>
</dbReference>